<dbReference type="EMBL" id="RJLM01000004">
    <property type="protein sequence ID" value="RWX55438.1"/>
    <property type="molecule type" value="Genomic_DNA"/>
</dbReference>
<feature type="compositionally biased region" description="Basic and acidic residues" evidence="1">
    <location>
        <begin position="328"/>
        <end position="337"/>
    </location>
</feature>
<name>A0A3S3R133_9GAMM</name>
<protein>
    <recommendedName>
        <fullName evidence="4">DUF4382 domain-containing protein</fullName>
    </recommendedName>
</protein>
<organism evidence="2 3">
    <name type="scientific">Photobacterium chitinilyticum</name>
    <dbReference type="NCBI Taxonomy" id="2485123"/>
    <lineage>
        <taxon>Bacteria</taxon>
        <taxon>Pseudomonadati</taxon>
        <taxon>Pseudomonadota</taxon>
        <taxon>Gammaproteobacteria</taxon>
        <taxon>Vibrionales</taxon>
        <taxon>Vibrionaceae</taxon>
        <taxon>Photobacterium</taxon>
    </lineage>
</organism>
<feature type="region of interest" description="Disordered" evidence="1">
    <location>
        <begin position="316"/>
        <end position="337"/>
    </location>
</feature>
<accession>A0A3S3R133</accession>
<reference evidence="2 3" key="1">
    <citation type="submission" date="2018-11" db="EMBL/GenBank/DDBJ databases">
        <title>Photobacterium sp. BEI247 sp. nov., a marine bacterium isolated from Yongle Blue Hole in the South China Sea.</title>
        <authorList>
            <person name="Wang X."/>
        </authorList>
    </citation>
    <scope>NUCLEOTIDE SEQUENCE [LARGE SCALE GENOMIC DNA]</scope>
    <source>
        <strain evidence="3">BEI247</strain>
    </source>
</reference>
<dbReference type="Proteomes" id="UP000287563">
    <property type="component" value="Unassembled WGS sequence"/>
</dbReference>
<dbReference type="OrthoDB" id="5829325at2"/>
<dbReference type="PROSITE" id="PS51257">
    <property type="entry name" value="PROKAR_LIPOPROTEIN"/>
    <property type="match status" value="1"/>
</dbReference>
<evidence type="ECO:0000313" key="2">
    <source>
        <dbReference type="EMBL" id="RWX55438.1"/>
    </source>
</evidence>
<dbReference type="AlphaFoldDB" id="A0A3S3R133"/>
<dbReference type="RefSeq" id="WP_128784253.1">
    <property type="nucleotide sequence ID" value="NZ_RJLM01000004.1"/>
</dbReference>
<feature type="region of interest" description="Disordered" evidence="1">
    <location>
        <begin position="23"/>
        <end position="42"/>
    </location>
</feature>
<evidence type="ECO:0000313" key="3">
    <source>
        <dbReference type="Proteomes" id="UP000287563"/>
    </source>
</evidence>
<proteinExistence type="predicted"/>
<evidence type="ECO:0008006" key="4">
    <source>
        <dbReference type="Google" id="ProtNLM"/>
    </source>
</evidence>
<evidence type="ECO:0000256" key="1">
    <source>
        <dbReference type="SAM" id="MobiDB-lite"/>
    </source>
</evidence>
<keyword evidence="3" id="KW-1185">Reference proteome</keyword>
<gene>
    <name evidence="2" type="ORF">EDI28_12845</name>
</gene>
<comment type="caution">
    <text evidence="2">The sequence shown here is derived from an EMBL/GenBank/DDBJ whole genome shotgun (WGS) entry which is preliminary data.</text>
</comment>
<sequence>MKNIILTMLTTLVVAGCGGSSGDDSGSANAIPGSGSGDVPVSVDISKPPTEVPEIPDDGDQLQACVAIQTVTLTNLAGEIVEWTTRSMNGEAKSSEQCIPEGAEIPVYDDGTPKFIVVDLHDVTGVDLVGLISEQLVPVGEYVSMALSLAKGDYDFPIDMPIQVPYSYVGSWIDNKVIDDDLTFEGLNINIDAPESFVMTFDFRSMFELVENAYKFKQEAFNLLSETLSGSIFGDIDTSSCPSVDNAYVYLYESNDEQEKYGDLGSDEYTPTMTAKVTKDNSYSMPYVPAGDYDVVLVCDGLLDLPDQIDLDIDLDGDAPKHTNQKLDSGEDKFLPL</sequence>